<accession>A0AAJ7TDL6</accession>
<evidence type="ECO:0000313" key="4">
    <source>
        <dbReference type="RefSeq" id="XP_032815889.1"/>
    </source>
</evidence>
<dbReference type="RefSeq" id="XP_032815889.1">
    <property type="nucleotide sequence ID" value="XM_032959998.1"/>
</dbReference>
<dbReference type="GO" id="GO:0005737">
    <property type="term" value="C:cytoplasm"/>
    <property type="evidence" value="ECO:0007669"/>
    <property type="project" value="TreeGrafter"/>
</dbReference>
<evidence type="ECO:0000259" key="2">
    <source>
        <dbReference type="Pfam" id="PF25372"/>
    </source>
</evidence>
<dbReference type="Pfam" id="PF25372">
    <property type="entry name" value="DUF7885"/>
    <property type="match status" value="1"/>
</dbReference>
<dbReference type="SUPFAM" id="SSF52047">
    <property type="entry name" value="RNI-like"/>
    <property type="match status" value="1"/>
</dbReference>
<reference evidence="4" key="1">
    <citation type="submission" date="2025-08" db="UniProtKB">
        <authorList>
            <consortium name="RefSeq"/>
        </authorList>
    </citation>
    <scope>IDENTIFICATION</scope>
    <source>
        <tissue evidence="4">Sperm</tissue>
    </source>
</reference>
<dbReference type="KEGG" id="pmrn:116945573"/>
<dbReference type="Proteomes" id="UP001318040">
    <property type="component" value="Chromosome 24"/>
</dbReference>
<organism evidence="3 4">
    <name type="scientific">Petromyzon marinus</name>
    <name type="common">Sea lamprey</name>
    <dbReference type="NCBI Taxonomy" id="7757"/>
    <lineage>
        <taxon>Eukaryota</taxon>
        <taxon>Metazoa</taxon>
        <taxon>Chordata</taxon>
        <taxon>Craniata</taxon>
        <taxon>Vertebrata</taxon>
        <taxon>Cyclostomata</taxon>
        <taxon>Hyperoartia</taxon>
        <taxon>Petromyzontiformes</taxon>
        <taxon>Petromyzontidae</taxon>
        <taxon>Petromyzon</taxon>
    </lineage>
</organism>
<evidence type="ECO:0000256" key="1">
    <source>
        <dbReference type="ARBA" id="ARBA00022786"/>
    </source>
</evidence>
<keyword evidence="1" id="KW-0833">Ubl conjugation pathway</keyword>
<dbReference type="InterPro" id="IPR050648">
    <property type="entry name" value="F-box_LRR-repeat"/>
</dbReference>
<keyword evidence="3" id="KW-1185">Reference proteome</keyword>
<dbReference type="InterPro" id="IPR057207">
    <property type="entry name" value="FBXL15_LRR"/>
</dbReference>
<dbReference type="InterPro" id="IPR006553">
    <property type="entry name" value="Leu-rich_rpt_Cys-con_subtyp"/>
</dbReference>
<sequence length="267" mass="29963">MTGRAWPMIVDEARSPQTLLTASLQIVARAFPRYSGEVEQLPHNLKTKLLYLLVKQGEITDQNIGKFVNPQVKKLNFSRCRITDECLRQLTSCKLLLVLILNNTNVTSEGVEILAACCPLLRDVQLSQCTELTDRAIIKLAASCPQLWILNLRGCHRLGDASLHALGRASSSLQFINFAKTQVTDEGVIALVNGACSKSLEEVHMDHCPSLTDKAVEAVLKSCPQIKYLHFHECPLMTEHSRVILDDYMQAHNHLQSVTWTVYWNDL</sequence>
<protein>
    <submittedName>
        <fullName evidence="4">Protein AMN1 homolog</fullName>
    </submittedName>
</protein>
<gene>
    <name evidence="4" type="primary">AMN1</name>
</gene>
<dbReference type="PANTHER" id="PTHR13382">
    <property type="entry name" value="MITOCHONDRIAL ATP SYNTHASE COUPLING FACTOR B"/>
    <property type="match status" value="1"/>
</dbReference>
<name>A0AAJ7TDL6_PETMA</name>
<dbReference type="PANTHER" id="PTHR13382:SF70">
    <property type="entry name" value="ANTAGONIST OF MITOTIC EXIT NETWORK 1 HOMOLOG"/>
    <property type="match status" value="1"/>
</dbReference>
<dbReference type="Gene3D" id="3.80.10.10">
    <property type="entry name" value="Ribonuclease Inhibitor"/>
    <property type="match status" value="1"/>
</dbReference>
<dbReference type="AlphaFoldDB" id="A0AAJ7TDL6"/>
<proteinExistence type="predicted"/>
<evidence type="ECO:0000313" key="3">
    <source>
        <dbReference type="Proteomes" id="UP001318040"/>
    </source>
</evidence>
<dbReference type="SMART" id="SM00367">
    <property type="entry name" value="LRR_CC"/>
    <property type="match status" value="6"/>
</dbReference>
<dbReference type="InterPro" id="IPR032675">
    <property type="entry name" value="LRR_dom_sf"/>
</dbReference>
<feature type="domain" description="F-box/LRR-repeat protein 15-like leucin rich repeat" evidence="2">
    <location>
        <begin position="73"/>
        <end position="246"/>
    </location>
</feature>